<evidence type="ECO:0000256" key="1">
    <source>
        <dbReference type="ARBA" id="ARBA00022448"/>
    </source>
</evidence>
<dbReference type="InterPro" id="IPR017871">
    <property type="entry name" value="ABC_transporter-like_CS"/>
</dbReference>
<accession>A0ABT4JY40</accession>
<feature type="domain" description="ABC transporter" evidence="7">
    <location>
        <begin position="7"/>
        <end position="204"/>
    </location>
</feature>
<keyword evidence="1" id="KW-0813">Transport</keyword>
<dbReference type="PROSITE" id="PS50893">
    <property type="entry name" value="ABC_TRANSPORTER_2"/>
    <property type="match status" value="1"/>
</dbReference>
<dbReference type="InterPro" id="IPR003593">
    <property type="entry name" value="AAA+_ATPase"/>
</dbReference>
<dbReference type="InterPro" id="IPR027417">
    <property type="entry name" value="P-loop_NTPase"/>
</dbReference>
<keyword evidence="3" id="KW-0201">Cytochrome c-type biogenesis</keyword>
<name>A0ABT4JY40_9GAMM</name>
<evidence type="ECO:0000313" key="8">
    <source>
        <dbReference type="EMBL" id="MCZ2723321.1"/>
    </source>
</evidence>
<sequence>MHSSISLNISNLWIERGERYLCKDMSFSLSGGDICKINGENGAGKSTLLKIIVGILSPLEGTVYYNGEDVSIHRDLLHQDVLYLGHNSAIKSVFSVAENLRWYFPNASDEAIAYALSVVSLSGYEETPSSQLSAGQKRRITLARLWLTDKPLWLLDEPFTALDVQGVSSLEKRMRDHISNGGLIILTTHQDIDASLNVKEINLTL</sequence>
<dbReference type="RefSeq" id="WP_269127407.1">
    <property type="nucleotide sequence ID" value="NZ_JAPUBN010000020.1"/>
</dbReference>
<dbReference type="InterPro" id="IPR003439">
    <property type="entry name" value="ABC_transporter-like_ATP-bd"/>
</dbReference>
<dbReference type="Pfam" id="PF00005">
    <property type="entry name" value="ABC_tran"/>
    <property type="match status" value="1"/>
</dbReference>
<evidence type="ECO:0000259" key="7">
    <source>
        <dbReference type="PROSITE" id="PS50893"/>
    </source>
</evidence>
<dbReference type="EMBL" id="JAPUBN010000020">
    <property type="protein sequence ID" value="MCZ2723321.1"/>
    <property type="molecule type" value="Genomic_DNA"/>
</dbReference>
<evidence type="ECO:0000313" key="9">
    <source>
        <dbReference type="Proteomes" id="UP001149719"/>
    </source>
</evidence>
<comment type="caution">
    <text evidence="8">The sequence shown here is derived from an EMBL/GenBank/DDBJ whole genome shotgun (WGS) entry which is preliminary data.</text>
</comment>
<protein>
    <submittedName>
        <fullName evidence="8">Cytochrome c biogenesis heme-transporting ATPase CcmA</fullName>
    </submittedName>
</protein>
<keyword evidence="5" id="KW-1278">Translocase</keyword>
<evidence type="ECO:0000256" key="2">
    <source>
        <dbReference type="ARBA" id="ARBA00022741"/>
    </source>
</evidence>
<dbReference type="SMART" id="SM00382">
    <property type="entry name" value="AAA"/>
    <property type="match status" value="1"/>
</dbReference>
<evidence type="ECO:0000256" key="4">
    <source>
        <dbReference type="ARBA" id="ARBA00022840"/>
    </source>
</evidence>
<dbReference type="InterPro" id="IPR005895">
    <property type="entry name" value="ABC_transptr_haem_export_CcmA"/>
</dbReference>
<reference evidence="8" key="1">
    <citation type="submission" date="2022-12" db="EMBL/GenBank/DDBJ databases">
        <title>Marinomonas 15G1-11 sp. nov, isolated from marine algae.</title>
        <authorList>
            <person name="Butt M."/>
            <person name="Choi D.G."/>
            <person name="Kim J.M."/>
            <person name="Lee J.K."/>
            <person name="Baek J.H."/>
            <person name="Jeon C.O."/>
        </authorList>
    </citation>
    <scope>NUCLEOTIDE SEQUENCE</scope>
    <source>
        <strain evidence="8">15G1-11</strain>
    </source>
</reference>
<keyword evidence="9" id="KW-1185">Reference proteome</keyword>
<proteinExistence type="predicted"/>
<dbReference type="NCBIfam" id="TIGR01189">
    <property type="entry name" value="ccmA"/>
    <property type="match status" value="1"/>
</dbReference>
<dbReference type="Proteomes" id="UP001149719">
    <property type="component" value="Unassembled WGS sequence"/>
</dbReference>
<organism evidence="8 9">
    <name type="scientific">Marinomonas phaeophyticola</name>
    <dbReference type="NCBI Taxonomy" id="3004091"/>
    <lineage>
        <taxon>Bacteria</taxon>
        <taxon>Pseudomonadati</taxon>
        <taxon>Pseudomonadota</taxon>
        <taxon>Gammaproteobacteria</taxon>
        <taxon>Oceanospirillales</taxon>
        <taxon>Oceanospirillaceae</taxon>
        <taxon>Marinomonas</taxon>
    </lineage>
</organism>
<dbReference type="PROSITE" id="PS00211">
    <property type="entry name" value="ABC_TRANSPORTER_1"/>
    <property type="match status" value="1"/>
</dbReference>
<keyword evidence="2" id="KW-0547">Nucleotide-binding</keyword>
<evidence type="ECO:0000256" key="6">
    <source>
        <dbReference type="ARBA" id="ARBA00023136"/>
    </source>
</evidence>
<keyword evidence="4" id="KW-0067">ATP-binding</keyword>
<keyword evidence="6" id="KW-0472">Membrane</keyword>
<evidence type="ECO:0000256" key="3">
    <source>
        <dbReference type="ARBA" id="ARBA00022748"/>
    </source>
</evidence>
<dbReference type="PANTHER" id="PTHR43499">
    <property type="entry name" value="ABC TRANSPORTER I FAMILY MEMBER 1"/>
    <property type="match status" value="1"/>
</dbReference>
<dbReference type="Gene3D" id="3.40.50.300">
    <property type="entry name" value="P-loop containing nucleotide triphosphate hydrolases"/>
    <property type="match status" value="1"/>
</dbReference>
<gene>
    <name evidence="8" type="primary">ccmA</name>
    <name evidence="8" type="ORF">O1D97_17340</name>
</gene>
<dbReference type="NCBIfam" id="NF010061">
    <property type="entry name" value="PRK13538.1"/>
    <property type="match status" value="1"/>
</dbReference>
<dbReference type="SUPFAM" id="SSF52540">
    <property type="entry name" value="P-loop containing nucleoside triphosphate hydrolases"/>
    <property type="match status" value="1"/>
</dbReference>
<evidence type="ECO:0000256" key="5">
    <source>
        <dbReference type="ARBA" id="ARBA00022967"/>
    </source>
</evidence>
<dbReference type="PANTHER" id="PTHR43499:SF1">
    <property type="entry name" value="ABC TRANSPORTER I FAMILY MEMBER 1"/>
    <property type="match status" value="1"/>
</dbReference>